<keyword evidence="5 16" id="KW-0121">Carboxypeptidase</keyword>
<dbReference type="InterPro" id="IPR018044">
    <property type="entry name" value="Peptidase_S11"/>
</dbReference>
<dbReference type="InterPro" id="IPR001967">
    <property type="entry name" value="Peptidase_S11_N"/>
</dbReference>
<dbReference type="InterPro" id="IPR012907">
    <property type="entry name" value="Peptidase_S11_C"/>
</dbReference>
<evidence type="ECO:0000256" key="3">
    <source>
        <dbReference type="ARBA" id="ARBA00007164"/>
    </source>
</evidence>
<dbReference type="GO" id="GO:0004180">
    <property type="term" value="F:carboxypeptidase activity"/>
    <property type="evidence" value="ECO:0007669"/>
    <property type="project" value="UniProtKB-KW"/>
</dbReference>
<evidence type="ECO:0000256" key="4">
    <source>
        <dbReference type="ARBA" id="ARBA00012448"/>
    </source>
</evidence>
<proteinExistence type="inferred from homology"/>
<comment type="catalytic activity">
    <reaction evidence="12">
        <text>Preferential cleavage: (Ac)2-L-Lys-D-Ala-|-D-Ala. Also transpeptidation of peptidyl-alanyl moieties that are N-acyl substituents of D-alanine.</text>
        <dbReference type="EC" id="3.4.16.4"/>
    </reaction>
</comment>
<evidence type="ECO:0000256" key="7">
    <source>
        <dbReference type="ARBA" id="ARBA00022729"/>
    </source>
</evidence>
<keyword evidence="10" id="KW-0573">Peptidoglycan synthesis</keyword>
<keyword evidence="7" id="KW-0732">Signal</keyword>
<dbReference type="PANTHER" id="PTHR21581">
    <property type="entry name" value="D-ALANYL-D-ALANINE CARBOXYPEPTIDASE"/>
    <property type="match status" value="1"/>
</dbReference>
<dbReference type="Gene3D" id="3.40.710.10">
    <property type="entry name" value="DD-peptidase/beta-lactamase superfamily"/>
    <property type="match status" value="1"/>
</dbReference>
<evidence type="ECO:0000256" key="5">
    <source>
        <dbReference type="ARBA" id="ARBA00022645"/>
    </source>
</evidence>
<evidence type="ECO:0000256" key="13">
    <source>
        <dbReference type="RuleBase" id="RU004016"/>
    </source>
</evidence>
<comment type="function">
    <text evidence="1">Removes C-terminal D-alanyl residues from sugar-peptide cell wall precursors.</text>
</comment>
<sequence length="393" mass="44472">MKKRKKWKPYLVCVLTVLLMMEISIRVQAEGTPENLYARSAVLMDADTGRILFGKNDNEVMPMASTTKIMTLLVTLEHADLDEIVEVSARAASMPDVQLHIREGERYRLQDLCYSLMLESHNDSAVAIAEHVGGTVEGFAAMMNQKAKHLGCYHTYFISPNGLDAEDEHGKHSTTARDLARIMRCCIKNETFLSITREPSWTFTDMDGNRSFTVQNKNAFLQMMEGALTGKTGFTNEAGYCYVGALERGEKRLITVVLACGWPNHKTWKWMDTKALMNYGLEDYHKETVGSDRMALEPLSVMDGQKEKVEILTDAALEDFLLKEDDEFTMKVMVPDILKAPVQAGELVGSVVYYINGQIVDLFPVYTVSEVKKIDLEWRLRQVIDLWQMGNIL</sequence>
<evidence type="ECO:0000313" key="16">
    <source>
        <dbReference type="EMBL" id="MEQ2577809.1"/>
    </source>
</evidence>
<dbReference type="Gene3D" id="2.60.410.10">
    <property type="entry name" value="D-Ala-D-Ala carboxypeptidase, C-terminal domain"/>
    <property type="match status" value="1"/>
</dbReference>
<comment type="similarity">
    <text evidence="3 13">Belongs to the peptidase S11 family.</text>
</comment>
<evidence type="ECO:0000256" key="1">
    <source>
        <dbReference type="ARBA" id="ARBA00003217"/>
    </source>
</evidence>
<dbReference type="InterPro" id="IPR012338">
    <property type="entry name" value="Beta-lactam/transpept-like"/>
</dbReference>
<evidence type="ECO:0000256" key="6">
    <source>
        <dbReference type="ARBA" id="ARBA00022670"/>
    </source>
</evidence>
<dbReference type="SUPFAM" id="SSF56601">
    <property type="entry name" value="beta-lactamase/transpeptidase-like"/>
    <property type="match status" value="1"/>
</dbReference>
<dbReference type="Proteomes" id="UP001470288">
    <property type="component" value="Unassembled WGS sequence"/>
</dbReference>
<evidence type="ECO:0000256" key="2">
    <source>
        <dbReference type="ARBA" id="ARBA00004752"/>
    </source>
</evidence>
<organism evidence="16 17">
    <name type="scientific">Hominiventricola aquisgranensis</name>
    <dbReference type="NCBI Taxonomy" id="3133164"/>
    <lineage>
        <taxon>Bacteria</taxon>
        <taxon>Bacillati</taxon>
        <taxon>Bacillota</taxon>
        <taxon>Clostridia</taxon>
        <taxon>Lachnospirales</taxon>
        <taxon>Lachnospiraceae</taxon>
        <taxon>Hominiventricola</taxon>
    </lineage>
</organism>
<evidence type="ECO:0000256" key="10">
    <source>
        <dbReference type="ARBA" id="ARBA00022984"/>
    </source>
</evidence>
<comment type="pathway">
    <text evidence="2">Cell wall biogenesis; peptidoglycan biosynthesis.</text>
</comment>
<accession>A0ABV1HY10</accession>
<reference evidence="16 17" key="1">
    <citation type="submission" date="2024-03" db="EMBL/GenBank/DDBJ databases">
        <title>Human intestinal bacterial collection.</title>
        <authorList>
            <person name="Pauvert C."/>
            <person name="Hitch T.C.A."/>
            <person name="Clavel T."/>
        </authorList>
    </citation>
    <scope>NUCLEOTIDE SEQUENCE [LARGE SCALE GENOMIC DNA]</scope>
    <source>
        <strain evidence="16 17">CLA-AA-H78B</strain>
    </source>
</reference>
<evidence type="ECO:0000259" key="14">
    <source>
        <dbReference type="Pfam" id="PF00768"/>
    </source>
</evidence>
<evidence type="ECO:0000256" key="11">
    <source>
        <dbReference type="ARBA" id="ARBA00023316"/>
    </source>
</evidence>
<dbReference type="InterPro" id="IPR015956">
    <property type="entry name" value="Peniciliin-bd_prot_C_sf"/>
</dbReference>
<name>A0ABV1HY10_9FIRM</name>
<feature type="domain" description="Peptidase S11 D-alanyl-D-alanine carboxypeptidase A N-terminal" evidence="14">
    <location>
        <begin position="33"/>
        <end position="258"/>
    </location>
</feature>
<dbReference type="Pfam" id="PF07943">
    <property type="entry name" value="PBP5_C"/>
    <property type="match status" value="1"/>
</dbReference>
<protein>
    <recommendedName>
        <fullName evidence="4">serine-type D-Ala-D-Ala carboxypeptidase</fullName>
        <ecNumber evidence="4">3.4.16.4</ecNumber>
    </recommendedName>
</protein>
<keyword evidence="9" id="KW-0133">Cell shape</keyword>
<evidence type="ECO:0000259" key="15">
    <source>
        <dbReference type="Pfam" id="PF07943"/>
    </source>
</evidence>
<evidence type="ECO:0000256" key="8">
    <source>
        <dbReference type="ARBA" id="ARBA00022801"/>
    </source>
</evidence>
<feature type="domain" description="Peptidase S11 D-Ala-D-Ala carboxypeptidase A C-terminal" evidence="15">
    <location>
        <begin position="297"/>
        <end position="373"/>
    </location>
</feature>
<evidence type="ECO:0000256" key="12">
    <source>
        <dbReference type="ARBA" id="ARBA00034000"/>
    </source>
</evidence>
<gene>
    <name evidence="16" type="ORF">WMO62_02995</name>
</gene>
<dbReference type="EC" id="3.4.16.4" evidence="4"/>
<evidence type="ECO:0000313" key="17">
    <source>
        <dbReference type="Proteomes" id="UP001470288"/>
    </source>
</evidence>
<dbReference type="Pfam" id="PF00768">
    <property type="entry name" value="Peptidase_S11"/>
    <property type="match status" value="1"/>
</dbReference>
<dbReference type="PANTHER" id="PTHR21581:SF33">
    <property type="entry name" value="D-ALANYL-D-ALANINE CARBOXYPEPTIDASE DACB"/>
    <property type="match status" value="1"/>
</dbReference>
<dbReference type="SUPFAM" id="SSF69189">
    <property type="entry name" value="Penicillin-binding protein associated domain"/>
    <property type="match status" value="1"/>
</dbReference>
<dbReference type="PRINTS" id="PR00725">
    <property type="entry name" value="DADACBPTASE1"/>
</dbReference>
<keyword evidence="8 16" id="KW-0378">Hydrolase</keyword>
<comment type="caution">
    <text evidence="16">The sequence shown here is derived from an EMBL/GenBank/DDBJ whole genome shotgun (WGS) entry which is preliminary data.</text>
</comment>
<evidence type="ECO:0000256" key="9">
    <source>
        <dbReference type="ARBA" id="ARBA00022960"/>
    </source>
</evidence>
<dbReference type="InterPro" id="IPR037167">
    <property type="entry name" value="Peptidase_S11_C_sf"/>
</dbReference>
<dbReference type="RefSeq" id="WP_349143752.1">
    <property type="nucleotide sequence ID" value="NZ_JBBMFC010000004.1"/>
</dbReference>
<keyword evidence="17" id="KW-1185">Reference proteome</keyword>
<keyword evidence="11" id="KW-0961">Cell wall biogenesis/degradation</keyword>
<keyword evidence="6" id="KW-0645">Protease</keyword>
<dbReference type="EMBL" id="JBBMFC010000004">
    <property type="protein sequence ID" value="MEQ2577809.1"/>
    <property type="molecule type" value="Genomic_DNA"/>
</dbReference>